<keyword evidence="2" id="KW-1185">Reference proteome</keyword>
<reference evidence="2" key="1">
    <citation type="journal article" date="2023" name="Nat. Plants">
        <title>Single-cell RNA sequencing provides a high-resolution roadmap for understanding the multicellular compartmentation of specialized metabolism.</title>
        <authorList>
            <person name="Sun S."/>
            <person name="Shen X."/>
            <person name="Li Y."/>
            <person name="Li Y."/>
            <person name="Wang S."/>
            <person name="Li R."/>
            <person name="Zhang H."/>
            <person name="Shen G."/>
            <person name="Guo B."/>
            <person name="Wei J."/>
            <person name="Xu J."/>
            <person name="St-Pierre B."/>
            <person name="Chen S."/>
            <person name="Sun C."/>
        </authorList>
    </citation>
    <scope>NUCLEOTIDE SEQUENCE [LARGE SCALE GENOMIC DNA]</scope>
</reference>
<dbReference type="Proteomes" id="UP001060085">
    <property type="component" value="Linkage Group LG04"/>
</dbReference>
<protein>
    <submittedName>
        <fullName evidence="1">Uncharacterized protein</fullName>
    </submittedName>
</protein>
<organism evidence="1 2">
    <name type="scientific">Catharanthus roseus</name>
    <name type="common">Madagascar periwinkle</name>
    <name type="synonym">Vinca rosea</name>
    <dbReference type="NCBI Taxonomy" id="4058"/>
    <lineage>
        <taxon>Eukaryota</taxon>
        <taxon>Viridiplantae</taxon>
        <taxon>Streptophyta</taxon>
        <taxon>Embryophyta</taxon>
        <taxon>Tracheophyta</taxon>
        <taxon>Spermatophyta</taxon>
        <taxon>Magnoliopsida</taxon>
        <taxon>eudicotyledons</taxon>
        <taxon>Gunneridae</taxon>
        <taxon>Pentapetalae</taxon>
        <taxon>asterids</taxon>
        <taxon>lamiids</taxon>
        <taxon>Gentianales</taxon>
        <taxon>Apocynaceae</taxon>
        <taxon>Rauvolfioideae</taxon>
        <taxon>Vinceae</taxon>
        <taxon>Catharanthinae</taxon>
        <taxon>Catharanthus</taxon>
    </lineage>
</organism>
<evidence type="ECO:0000313" key="2">
    <source>
        <dbReference type="Proteomes" id="UP001060085"/>
    </source>
</evidence>
<accession>A0ACC0BA23</accession>
<sequence length="651" mass="74892">MSENAAQPSDEEGKEGRENLSLFNAEGKEGRKSSKQRRGVAAYDADYCNASNSTRKREINGIILACTKPSYCLQRGVGSSQQRAGCESLRSLHRKKLWRLLKKLLLNNNWAEASGVLSVLLKGTARETSISRNGYKYWATLELMRRIKGETFNQRKIQNVYELWMRKLGPMKNHPTRFAVQLESIIYCLKHGKIDDAYQGALCLMQERGFESNSLLNLIVGLTFYELWYSAIPKDMQLGELSKSGSPMQSQVSEGRRYLSVENYEGYEAVEAQDRNFPLECDSITSIGNEKDGLKVQNNQSKDVFMEVDYKEQEKTPVPGFQAQGFYIKPSESSGHEGSSPNHIDHIPTASIFYTRGLPPWMLPLQLPDSTEDLENFLCMHRNLQNDNYRNAVRYLRVALYSEPPMLEAFHPLIQLLLLGDQVKEALNVIEILPQQNPDTALRLRLKTDLLEHFDPDSYAKLSKHFENILKKDPTSRESLTKLLCMHQRGDYSTERLVEMIALHLDATFADCNIWKELASCLFKLSQCEEDEMSTCFDRDDRKQQHLVLSIRIPAIFTNSESLYAWRLRCRWWLTRHFSLKTLQSDISSGEVQLVTYKAAAATHLYGREVKYVIKTTEYLERENNLDMLFILRGHIQNSVGFYFSLRKKNS</sequence>
<gene>
    <name evidence="1" type="ORF">M9H77_19327</name>
</gene>
<proteinExistence type="predicted"/>
<dbReference type="EMBL" id="CM044704">
    <property type="protein sequence ID" value="KAI5669474.1"/>
    <property type="molecule type" value="Genomic_DNA"/>
</dbReference>
<comment type="caution">
    <text evidence="1">The sequence shown here is derived from an EMBL/GenBank/DDBJ whole genome shotgun (WGS) entry which is preliminary data.</text>
</comment>
<evidence type="ECO:0000313" key="1">
    <source>
        <dbReference type="EMBL" id="KAI5669474.1"/>
    </source>
</evidence>
<name>A0ACC0BA23_CATRO</name>